<keyword evidence="7 14" id="KW-0863">Zinc-finger</keyword>
<dbReference type="OrthoDB" id="654191at2759"/>
<dbReference type="Pfam" id="PF13920">
    <property type="entry name" value="zf-C3HC4_3"/>
    <property type="match status" value="1"/>
</dbReference>
<keyword evidence="8 15" id="KW-0833">Ubl conjugation pathway</keyword>
<dbReference type="SMART" id="SM00184">
    <property type="entry name" value="RING"/>
    <property type="match status" value="1"/>
</dbReference>
<comment type="function">
    <text evidence="13">E3 ubiquitin-protein ligase that mediates monoubiquitination of histone H2B to form H2BK123ub1. H2BK123ub1 gives a specific tag for epigenetic transcriptional activation and is also a prerequisite for H3K4me and H3K79me formation.</text>
</comment>
<feature type="coiled-coil region" evidence="16">
    <location>
        <begin position="190"/>
        <end position="217"/>
    </location>
</feature>
<feature type="compositionally biased region" description="Low complexity" evidence="17">
    <location>
        <begin position="240"/>
        <end position="262"/>
    </location>
</feature>
<dbReference type="InterPro" id="IPR058643">
    <property type="entry name" value="BRE1-like_CC"/>
</dbReference>
<dbReference type="Gene3D" id="3.30.40.10">
    <property type="entry name" value="Zinc/RING finger domain, C3HC4 (zinc finger)"/>
    <property type="match status" value="1"/>
</dbReference>
<dbReference type="GO" id="GO:0005634">
    <property type="term" value="C:nucleus"/>
    <property type="evidence" value="ECO:0007669"/>
    <property type="project" value="UniProtKB-SubCell"/>
</dbReference>
<gene>
    <name evidence="19" type="ORF">TD95_003611</name>
</gene>
<evidence type="ECO:0000256" key="9">
    <source>
        <dbReference type="ARBA" id="ARBA00022833"/>
    </source>
</evidence>
<evidence type="ECO:0000256" key="11">
    <source>
        <dbReference type="ARBA" id="ARBA00023054"/>
    </source>
</evidence>
<dbReference type="InterPro" id="IPR001841">
    <property type="entry name" value="Znf_RING"/>
</dbReference>
<evidence type="ECO:0000256" key="10">
    <source>
        <dbReference type="ARBA" id="ARBA00022853"/>
    </source>
</evidence>
<keyword evidence="20" id="KW-1185">Reference proteome</keyword>
<feature type="region of interest" description="Disordered" evidence="17">
    <location>
        <begin position="232"/>
        <end position="263"/>
    </location>
</feature>
<comment type="similarity">
    <text evidence="4 15">Belongs to the BRE1 family.</text>
</comment>
<keyword evidence="5 15" id="KW-0808">Transferase</keyword>
<reference evidence="19 20" key="1">
    <citation type="submission" date="2015-03" db="EMBL/GenBank/DDBJ databases">
        <authorList>
            <person name="Radwan O."/>
            <person name="Al-Naeli F.A."/>
            <person name="Rendon G.A."/>
            <person name="Fields C."/>
        </authorList>
    </citation>
    <scope>NUCLEOTIDE SEQUENCE [LARGE SCALE GENOMIC DNA]</scope>
    <source>
        <strain evidence="19">CR-DP1</strain>
    </source>
</reference>
<keyword evidence="10 15" id="KW-0156">Chromatin regulator</keyword>
<comment type="catalytic activity">
    <reaction evidence="1 15">
        <text>S-ubiquitinyl-[E2 ubiquitin-conjugating enzyme]-L-cysteine + [acceptor protein]-L-lysine = [E2 ubiquitin-conjugating enzyme]-L-cysteine + N(6)-ubiquitinyl-[acceptor protein]-L-lysine.</text>
        <dbReference type="EC" id="2.3.2.27"/>
    </reaction>
</comment>
<dbReference type="EC" id="2.3.2.27" evidence="15"/>
<comment type="pathway">
    <text evidence="3 15">Protein modification; protein ubiquitination.</text>
</comment>
<dbReference type="InterPro" id="IPR017907">
    <property type="entry name" value="Znf_RING_CS"/>
</dbReference>
<evidence type="ECO:0000259" key="18">
    <source>
        <dbReference type="PROSITE" id="PS50089"/>
    </source>
</evidence>
<dbReference type="EMBL" id="LAEV01001420">
    <property type="protein sequence ID" value="KKA28099.1"/>
    <property type="molecule type" value="Genomic_DNA"/>
</dbReference>
<dbReference type="UniPathway" id="UPA00143"/>
<accession>A0A0F4ZC19</accession>
<dbReference type="GO" id="GO:0016567">
    <property type="term" value="P:protein ubiquitination"/>
    <property type="evidence" value="ECO:0007669"/>
    <property type="project" value="UniProtKB-UniRule"/>
</dbReference>
<dbReference type="PROSITE" id="PS50089">
    <property type="entry name" value="ZF_RING_2"/>
    <property type="match status" value="1"/>
</dbReference>
<evidence type="ECO:0000256" key="4">
    <source>
        <dbReference type="ARBA" id="ARBA00005555"/>
    </source>
</evidence>
<evidence type="ECO:0000313" key="19">
    <source>
        <dbReference type="EMBL" id="KKA28099.1"/>
    </source>
</evidence>
<dbReference type="Proteomes" id="UP000033483">
    <property type="component" value="Unassembled WGS sequence"/>
</dbReference>
<dbReference type="GO" id="GO:0006325">
    <property type="term" value="P:chromatin organization"/>
    <property type="evidence" value="ECO:0007669"/>
    <property type="project" value="UniProtKB-KW"/>
</dbReference>
<proteinExistence type="inferred from homology"/>
<feature type="coiled-coil region" evidence="16">
    <location>
        <begin position="575"/>
        <end position="651"/>
    </location>
</feature>
<evidence type="ECO:0000256" key="12">
    <source>
        <dbReference type="ARBA" id="ARBA00023242"/>
    </source>
</evidence>
<dbReference type="PANTHER" id="PTHR23163">
    <property type="entry name" value="RING FINGER PROTEIN-RELATED"/>
    <property type="match status" value="1"/>
</dbReference>
<dbReference type="InterPro" id="IPR013083">
    <property type="entry name" value="Znf_RING/FYVE/PHD"/>
</dbReference>
<name>A0A0F4ZC19_9PEZI</name>
<feature type="coiled-coil region" evidence="16">
    <location>
        <begin position="282"/>
        <end position="365"/>
    </location>
</feature>
<evidence type="ECO:0000313" key="20">
    <source>
        <dbReference type="Proteomes" id="UP000033483"/>
    </source>
</evidence>
<keyword evidence="6 15" id="KW-0479">Metal-binding</keyword>
<dbReference type="AlphaFoldDB" id="A0A0F4ZC19"/>
<protein>
    <recommendedName>
        <fullName evidence="15">E3 ubiquitin protein ligase</fullName>
        <ecNumber evidence="15">2.3.2.27</ecNumber>
    </recommendedName>
</protein>
<evidence type="ECO:0000256" key="14">
    <source>
        <dbReference type="PROSITE-ProRule" id="PRU00175"/>
    </source>
</evidence>
<comment type="subcellular location">
    <subcellularLocation>
        <location evidence="2 15">Nucleus</location>
    </subcellularLocation>
</comment>
<dbReference type="PROSITE" id="PS00518">
    <property type="entry name" value="ZF_RING_1"/>
    <property type="match status" value="1"/>
</dbReference>
<dbReference type="InterPro" id="IPR013956">
    <property type="entry name" value="E3_ubiquit_lig_Bre1"/>
</dbReference>
<dbReference type="SUPFAM" id="SSF57850">
    <property type="entry name" value="RING/U-box"/>
    <property type="match status" value="1"/>
</dbReference>
<evidence type="ECO:0000256" key="16">
    <source>
        <dbReference type="SAM" id="Coils"/>
    </source>
</evidence>
<dbReference type="GO" id="GO:0033503">
    <property type="term" value="C:HULC complex"/>
    <property type="evidence" value="ECO:0007669"/>
    <property type="project" value="TreeGrafter"/>
</dbReference>
<evidence type="ECO:0000256" key="7">
    <source>
        <dbReference type="ARBA" id="ARBA00022771"/>
    </source>
</evidence>
<dbReference type="CDD" id="cd16499">
    <property type="entry name" value="RING-HC_Bre1-like"/>
    <property type="match status" value="1"/>
</dbReference>
<feature type="coiled-coil region" evidence="16">
    <location>
        <begin position="470"/>
        <end position="532"/>
    </location>
</feature>
<sequence>MDKMEDRKRPASTATPDDTAPPRKRSAANGNDRDDYEKYENQPEEAWIVNFTKGAIFRRMNEYRREAQTFSNRLEELHKRSLYHDDHIRIIDAWWRQVFDELELLVDSKVPESPVVSSDPPYLSCVTFSDTPEFQRHLDDKKRTLVSRAESLVRKLAESRGPISADAKISTLESKLAELLASQKEHLVKLDRISCEKDQLSEQLNTATLRYFKAEKKLDRAKSAQVAKLEQQAFPKDLRSASSNTNSGGGASDAANANGESSKPSAAAAEFKLKYDEEHAACKKQKEQIDSLLADIKTMQEENTQLKAAKDSMSEEEYVRTDVFKVFRAKMEDMTKQINHLEAANTQMREECERLLAERTSFKRQLEADAATATAEVEKELKPLHADLARIRTMRDEQLADINTKKQQLDSDRNALDLMKELCSAKDDKILALESRLQRLEPAEDEEMKDAASATATAADVSQPADQVPESELRETLRKLQRDYAAINHELPSITTAYKKAMALAHNKVMNIEALEKRVNALIAEKAHVDQKYFAARKDADLRYHELTAVRRQNQASTEIIAQLKDVESSNRTTMANLEKQLSQLKQANVTLTTQNRKLEQDSQDASRRSDAALKELDGLKTLAAERDTALASLREKALASEAEAERLRTRTEALAKDRDMWRRKAEGNSSDVERNLRTLMLCTICNDRFKDTALKNCGHLFCKTCVNDRITNRMRKCPNCSKAFDKMDIMAVHH</sequence>
<keyword evidence="12 15" id="KW-0539">Nucleus</keyword>
<evidence type="ECO:0000256" key="2">
    <source>
        <dbReference type="ARBA" id="ARBA00004123"/>
    </source>
</evidence>
<keyword evidence="9 15" id="KW-0862">Zinc</keyword>
<organism evidence="19 20">
    <name type="scientific">Thielaviopsis punctulata</name>
    <dbReference type="NCBI Taxonomy" id="72032"/>
    <lineage>
        <taxon>Eukaryota</taxon>
        <taxon>Fungi</taxon>
        <taxon>Dikarya</taxon>
        <taxon>Ascomycota</taxon>
        <taxon>Pezizomycotina</taxon>
        <taxon>Sordariomycetes</taxon>
        <taxon>Hypocreomycetidae</taxon>
        <taxon>Microascales</taxon>
        <taxon>Ceratocystidaceae</taxon>
        <taxon>Thielaviopsis</taxon>
    </lineage>
</organism>
<dbReference type="Pfam" id="PF26095">
    <property type="entry name" value="CC_Bre1"/>
    <property type="match status" value="1"/>
</dbReference>
<evidence type="ECO:0000256" key="6">
    <source>
        <dbReference type="ARBA" id="ARBA00022723"/>
    </source>
</evidence>
<evidence type="ECO:0000256" key="15">
    <source>
        <dbReference type="RuleBase" id="RU365038"/>
    </source>
</evidence>
<evidence type="ECO:0000256" key="17">
    <source>
        <dbReference type="SAM" id="MobiDB-lite"/>
    </source>
</evidence>
<dbReference type="GO" id="GO:0061630">
    <property type="term" value="F:ubiquitin protein ligase activity"/>
    <property type="evidence" value="ECO:0007669"/>
    <property type="project" value="UniProtKB-EC"/>
</dbReference>
<evidence type="ECO:0000256" key="13">
    <source>
        <dbReference type="ARBA" id="ARBA00059679"/>
    </source>
</evidence>
<evidence type="ECO:0000256" key="3">
    <source>
        <dbReference type="ARBA" id="ARBA00004906"/>
    </source>
</evidence>
<evidence type="ECO:0000256" key="1">
    <source>
        <dbReference type="ARBA" id="ARBA00000900"/>
    </source>
</evidence>
<dbReference type="GO" id="GO:0008270">
    <property type="term" value="F:zinc ion binding"/>
    <property type="evidence" value="ECO:0007669"/>
    <property type="project" value="UniProtKB-KW"/>
</dbReference>
<dbReference type="Pfam" id="PF08647">
    <property type="entry name" value="BRE1"/>
    <property type="match status" value="1"/>
</dbReference>
<feature type="domain" description="RING-type" evidence="18">
    <location>
        <begin position="683"/>
        <end position="722"/>
    </location>
</feature>
<feature type="region of interest" description="Disordered" evidence="17">
    <location>
        <begin position="441"/>
        <end position="470"/>
    </location>
</feature>
<keyword evidence="11 15" id="KW-0175">Coiled coil</keyword>
<feature type="region of interest" description="Disordered" evidence="17">
    <location>
        <begin position="1"/>
        <end position="39"/>
    </location>
</feature>
<dbReference type="PANTHER" id="PTHR23163:SF0">
    <property type="entry name" value="E3 UBIQUITIN-PROTEIN LIGASE BRE1"/>
    <property type="match status" value="1"/>
</dbReference>
<comment type="caution">
    <text evidence="19">The sequence shown here is derived from an EMBL/GenBank/DDBJ whole genome shotgun (WGS) entry which is preliminary data.</text>
</comment>
<evidence type="ECO:0000256" key="5">
    <source>
        <dbReference type="ARBA" id="ARBA00022679"/>
    </source>
</evidence>
<evidence type="ECO:0000256" key="8">
    <source>
        <dbReference type="ARBA" id="ARBA00022786"/>
    </source>
</evidence>